<evidence type="ECO:0000256" key="5">
    <source>
        <dbReference type="ARBA" id="ARBA00022597"/>
    </source>
</evidence>
<accession>A0ABZ1BSB2</accession>
<dbReference type="SUPFAM" id="SSF161098">
    <property type="entry name" value="MetI-like"/>
    <property type="match status" value="1"/>
</dbReference>
<dbReference type="PANTHER" id="PTHR32243:SF50">
    <property type="entry name" value="MALTOSE_MALTODEXTRIN TRANSPORT SYSTEM PERMEASE PROTEIN MALG"/>
    <property type="match status" value="1"/>
</dbReference>
<dbReference type="CDD" id="cd06261">
    <property type="entry name" value="TM_PBP2"/>
    <property type="match status" value="1"/>
</dbReference>
<keyword evidence="8 9" id="KW-0472">Membrane</keyword>
<evidence type="ECO:0000256" key="1">
    <source>
        <dbReference type="ARBA" id="ARBA00004651"/>
    </source>
</evidence>
<reference evidence="12" key="1">
    <citation type="submission" date="2023-12" db="EMBL/GenBank/DDBJ databases">
        <title>Novel isolates from deep terrestrial aquifers shed light on the physiology and ecology of the class Limnochordia.</title>
        <authorList>
            <person name="Karnachuk O.V."/>
            <person name="Lukina A.P."/>
            <person name="Avakyan M.R."/>
            <person name="Kadnikov V."/>
            <person name="Begmatov S."/>
            <person name="Beletsky A.V."/>
            <person name="Mardanov A.V."/>
            <person name="Ravin N.V."/>
        </authorList>
    </citation>
    <scope>NUCLEOTIDE SEQUENCE [LARGE SCALE GENOMIC DNA]</scope>
    <source>
        <strain evidence="12">LN</strain>
    </source>
</reference>
<evidence type="ECO:0000313" key="11">
    <source>
        <dbReference type="EMBL" id="WRP15503.1"/>
    </source>
</evidence>
<evidence type="ECO:0000259" key="10">
    <source>
        <dbReference type="PROSITE" id="PS50928"/>
    </source>
</evidence>
<feature type="domain" description="ABC transmembrane type-1" evidence="10">
    <location>
        <begin position="72"/>
        <end position="270"/>
    </location>
</feature>
<feature type="transmembrane region" description="Helical" evidence="9">
    <location>
        <begin position="190"/>
        <end position="212"/>
    </location>
</feature>
<dbReference type="InterPro" id="IPR035906">
    <property type="entry name" value="MetI-like_sf"/>
</dbReference>
<feature type="transmembrane region" description="Helical" evidence="9">
    <location>
        <begin position="109"/>
        <end position="130"/>
    </location>
</feature>
<name>A0ABZ1BSB2_9FIRM</name>
<dbReference type="Proteomes" id="UP001333102">
    <property type="component" value="Chromosome"/>
</dbReference>
<evidence type="ECO:0000256" key="9">
    <source>
        <dbReference type="RuleBase" id="RU363032"/>
    </source>
</evidence>
<evidence type="ECO:0000256" key="6">
    <source>
        <dbReference type="ARBA" id="ARBA00022692"/>
    </source>
</evidence>
<keyword evidence="4" id="KW-1003">Cell membrane</keyword>
<keyword evidence="5" id="KW-0762">Sugar transport</keyword>
<comment type="subcellular location">
    <subcellularLocation>
        <location evidence="1 9">Cell membrane</location>
        <topology evidence="1 9">Multi-pass membrane protein</topology>
    </subcellularLocation>
</comment>
<dbReference type="Gene3D" id="1.10.3720.10">
    <property type="entry name" value="MetI-like"/>
    <property type="match status" value="1"/>
</dbReference>
<dbReference type="PANTHER" id="PTHR32243">
    <property type="entry name" value="MALTOSE TRANSPORT SYSTEM PERMEASE-RELATED"/>
    <property type="match status" value="1"/>
</dbReference>
<dbReference type="PROSITE" id="PS50928">
    <property type="entry name" value="ABC_TM1"/>
    <property type="match status" value="1"/>
</dbReference>
<protein>
    <submittedName>
        <fullName evidence="11">Sugar ABC transporter permease</fullName>
    </submittedName>
</protein>
<keyword evidence="7 9" id="KW-1133">Transmembrane helix</keyword>
<dbReference type="InterPro" id="IPR050901">
    <property type="entry name" value="BP-dep_ABC_trans_perm"/>
</dbReference>
<keyword evidence="12" id="KW-1185">Reference proteome</keyword>
<evidence type="ECO:0000256" key="3">
    <source>
        <dbReference type="ARBA" id="ARBA00022448"/>
    </source>
</evidence>
<comment type="similarity">
    <text evidence="2">Belongs to the binding-protein-dependent transport system permease family. MalFG subfamily.</text>
</comment>
<evidence type="ECO:0000313" key="12">
    <source>
        <dbReference type="Proteomes" id="UP001333102"/>
    </source>
</evidence>
<sequence length="285" mass="31319">MYRRPGLLGQVWRQALALAAVAFALFPVAWILSASLSPTNTLVGQRLIPKQPSLEHYRELFSNPAHPFGLWLWNSIKISAMAAALTMAMAALAAYAFSRFRFRGRRAGLLTLLLVQMFPQMLAMVAIYLMLLGIGRYFPAMGINTHGGLVLVYLGGALGFNTYLIKGYFDTIPRSIEESAMMDGATPFQAFLHVILPLARPVLAVIFLLAFIGTYSDFLLASILLRDRDLLTFAVGLRIFITGQYSTRWGMFAAASLVGALPVATIFYLLRNQFVSGLTQGAVKG</sequence>
<feature type="transmembrane region" description="Helical" evidence="9">
    <location>
        <begin position="150"/>
        <end position="169"/>
    </location>
</feature>
<evidence type="ECO:0000256" key="7">
    <source>
        <dbReference type="ARBA" id="ARBA00022989"/>
    </source>
</evidence>
<gene>
    <name evidence="11" type="ORF">VLY81_04885</name>
</gene>
<dbReference type="InterPro" id="IPR000515">
    <property type="entry name" value="MetI-like"/>
</dbReference>
<organism evidence="11 12">
    <name type="scientific">Geochorda subterranea</name>
    <dbReference type="NCBI Taxonomy" id="3109564"/>
    <lineage>
        <taxon>Bacteria</taxon>
        <taxon>Bacillati</taxon>
        <taxon>Bacillota</taxon>
        <taxon>Limnochordia</taxon>
        <taxon>Limnochordales</taxon>
        <taxon>Geochordaceae</taxon>
        <taxon>Geochorda</taxon>
    </lineage>
</organism>
<dbReference type="RefSeq" id="WP_324669909.1">
    <property type="nucleotide sequence ID" value="NZ_CP141614.1"/>
</dbReference>
<keyword evidence="6 9" id="KW-0812">Transmembrane</keyword>
<proteinExistence type="inferred from homology"/>
<dbReference type="EMBL" id="CP141614">
    <property type="protein sequence ID" value="WRP15503.1"/>
    <property type="molecule type" value="Genomic_DNA"/>
</dbReference>
<evidence type="ECO:0000256" key="2">
    <source>
        <dbReference type="ARBA" id="ARBA00009047"/>
    </source>
</evidence>
<keyword evidence="3 9" id="KW-0813">Transport</keyword>
<evidence type="ECO:0000256" key="4">
    <source>
        <dbReference type="ARBA" id="ARBA00022475"/>
    </source>
</evidence>
<dbReference type="Pfam" id="PF00528">
    <property type="entry name" value="BPD_transp_1"/>
    <property type="match status" value="1"/>
</dbReference>
<feature type="transmembrane region" description="Helical" evidence="9">
    <location>
        <begin position="249"/>
        <end position="270"/>
    </location>
</feature>
<feature type="transmembrane region" description="Helical" evidence="9">
    <location>
        <begin position="78"/>
        <end position="97"/>
    </location>
</feature>
<evidence type="ECO:0000256" key="8">
    <source>
        <dbReference type="ARBA" id="ARBA00023136"/>
    </source>
</evidence>